<name>A0A1G5MCN3_AFIMA</name>
<dbReference type="EMBL" id="FMVW01000001">
    <property type="protein sequence ID" value="SCZ22957.1"/>
    <property type="molecule type" value="Genomic_DNA"/>
</dbReference>
<keyword evidence="1" id="KW-1133">Transmembrane helix</keyword>
<dbReference type="PANTHER" id="PTHR43738">
    <property type="entry name" value="ABC TRANSPORTER, MEMBRANE PROTEIN"/>
    <property type="match status" value="1"/>
</dbReference>
<reference evidence="3" key="1">
    <citation type="submission" date="2016-10" db="EMBL/GenBank/DDBJ databases">
        <authorList>
            <person name="Varghese N."/>
            <person name="Submissions S."/>
        </authorList>
    </citation>
    <scope>NUCLEOTIDE SEQUENCE [LARGE SCALE GENOMIC DNA]</scope>
    <source>
        <strain evidence="3">DSM 2698</strain>
    </source>
</reference>
<feature type="transmembrane region" description="Helical" evidence="1">
    <location>
        <begin position="20"/>
        <end position="43"/>
    </location>
</feature>
<protein>
    <submittedName>
        <fullName evidence="2">Putative ABC transport system permease protein</fullName>
    </submittedName>
</protein>
<evidence type="ECO:0000313" key="2">
    <source>
        <dbReference type="EMBL" id="SCZ22957.1"/>
    </source>
</evidence>
<dbReference type="InterPro" id="IPR051125">
    <property type="entry name" value="ABC-4/HrtB_transporter"/>
</dbReference>
<feature type="transmembrane region" description="Helical" evidence="1">
    <location>
        <begin position="357"/>
        <end position="389"/>
    </location>
</feature>
<feature type="transmembrane region" description="Helical" evidence="1">
    <location>
        <begin position="314"/>
        <end position="337"/>
    </location>
</feature>
<dbReference type="PANTHER" id="PTHR43738:SF2">
    <property type="entry name" value="ABC TRANSPORTER PERMEASE"/>
    <property type="match status" value="1"/>
</dbReference>
<proteinExistence type="predicted"/>
<dbReference type="RefSeq" id="WP_092809267.1">
    <property type="nucleotide sequence ID" value="NZ_FMVW01000001.1"/>
</dbReference>
<accession>A0A1G5MCN3</accession>
<dbReference type="Proteomes" id="UP000199347">
    <property type="component" value="Unassembled WGS sequence"/>
</dbReference>
<keyword evidence="3" id="KW-1185">Reference proteome</keyword>
<organism evidence="2 3">
    <name type="scientific">Afifella marina DSM 2698</name>
    <dbReference type="NCBI Taxonomy" id="1120955"/>
    <lineage>
        <taxon>Bacteria</taxon>
        <taxon>Pseudomonadati</taxon>
        <taxon>Pseudomonadota</taxon>
        <taxon>Alphaproteobacteria</taxon>
        <taxon>Hyphomicrobiales</taxon>
        <taxon>Afifellaceae</taxon>
        <taxon>Afifella</taxon>
    </lineage>
</organism>
<evidence type="ECO:0000313" key="3">
    <source>
        <dbReference type="Proteomes" id="UP000199347"/>
    </source>
</evidence>
<evidence type="ECO:0000256" key="1">
    <source>
        <dbReference type="SAM" id="Phobius"/>
    </source>
</evidence>
<dbReference type="STRING" id="1120955.SAMN03080610_00472"/>
<keyword evidence="1" id="KW-0472">Membrane</keyword>
<dbReference type="AlphaFoldDB" id="A0A1G5MCN3"/>
<feature type="transmembrane region" description="Helical" evidence="1">
    <location>
        <begin position="409"/>
        <end position="432"/>
    </location>
</feature>
<feature type="transmembrane region" description="Helical" evidence="1">
    <location>
        <begin position="55"/>
        <end position="76"/>
    </location>
</feature>
<dbReference type="OrthoDB" id="9784014at2"/>
<sequence>MLEAAIDWWSGLAPGIQDGLSFLLLLSPAILTGFLVVTGYRPFALVRAMLWRFRWTSLLFVILIGVSVGIGVGLIAQERGLRQGTARAADKFDLVVTAPGSEVTMMLAAVYLQPSDVPLLSGEVYNRIAEHENVSLAAPIAFGDSFEGAPVVGTTPEFVSHLSSGALAEGRLFAAHEEAVVGARVALDLGDHFTPAHGVGPSAEEHAHEGHSYTVVGRMPPSGSPWDKAILVPVEAVWEVHNLPLGHRPSRAEQIGPPFDADYFPGTPAILVRADQLWANYALRSEFTTAETMAFFPGAVLASLHALLGDVRQILSVMAIVTQVLVTAGVLSGLIILMRLFARRLALLRALGAPRRFVFAVVWSYAAFLIGAGAILGVVVGIVATAIISRVLTAQTDILIRASLGWPEFHLVAGFVSLTVLLALVPAFITLARPVVRDLRG</sequence>
<gene>
    <name evidence="2" type="ORF">SAMN03080610_00472</name>
</gene>
<keyword evidence="1" id="KW-0812">Transmembrane</keyword>